<keyword evidence="1" id="KW-0723">Serine/threonine-protein kinase</keyword>
<keyword evidence="2" id="KW-1185">Reference proteome</keyword>
<proteinExistence type="predicted"/>
<dbReference type="RefSeq" id="WP_096892580.1">
    <property type="nucleotide sequence ID" value="NZ_BAOS01000003.1"/>
</dbReference>
<keyword evidence="1" id="KW-0418">Kinase</keyword>
<protein>
    <submittedName>
        <fullName evidence="1">Serine/threonine protein kinase</fullName>
    </submittedName>
</protein>
<dbReference type="EMBL" id="BAOS01000003">
    <property type="protein sequence ID" value="GAX59457.1"/>
    <property type="molecule type" value="Genomic_DNA"/>
</dbReference>
<dbReference type="GO" id="GO:0004674">
    <property type="term" value="F:protein serine/threonine kinase activity"/>
    <property type="evidence" value="ECO:0007669"/>
    <property type="project" value="UniProtKB-KW"/>
</dbReference>
<sequence>MKYPKILCVLSIFIFMGIGITGVKHVVAEEWAPSFEAFKSTNEPDYHQRRNGNIEWHLFHDAPAPETKTDKPNNSDFYWIEGDGAWHKRILEVEDTSALSHLTPANVPESKYHSPCPLCGYATYFWLNTGDMDDDTETHVKGDFPGWKRADGICRNCFECYQLRAGKFYEGSAASATDEYVIGYMKSPQIQDYFSNVK</sequence>
<reference evidence="2" key="1">
    <citation type="journal article" date="2017" name="Environ. Microbiol. Rep.">
        <title>Genetic Diversity of Marine Anaerobic Ammonium-Oxidizing Bacteria as Revealed by Genomic and Proteomic Analyses of 'Candidatus Scalindua japonica'.</title>
        <authorList>
            <person name="Oshiki M."/>
            <person name="Mizuto K."/>
            <person name="Kimura Z."/>
            <person name="Kindaichi T."/>
            <person name="Satoh H."/>
            <person name="Okabe S."/>
        </authorList>
    </citation>
    <scope>NUCLEOTIDE SEQUENCE [LARGE SCALE GENOMIC DNA]</scope>
    <source>
        <strain evidence="2">husup-a2</strain>
    </source>
</reference>
<evidence type="ECO:0000313" key="1">
    <source>
        <dbReference type="EMBL" id="GAX59457.1"/>
    </source>
</evidence>
<gene>
    <name evidence="1" type="ORF">SCALIN_C03_0114</name>
</gene>
<evidence type="ECO:0000313" key="2">
    <source>
        <dbReference type="Proteomes" id="UP000218542"/>
    </source>
</evidence>
<name>A0A286TU91_9BACT</name>
<keyword evidence="1" id="KW-0808">Transferase</keyword>
<accession>A0A286TU91</accession>
<dbReference type="Proteomes" id="UP000218542">
    <property type="component" value="Unassembled WGS sequence"/>
</dbReference>
<comment type="caution">
    <text evidence="1">The sequence shown here is derived from an EMBL/GenBank/DDBJ whole genome shotgun (WGS) entry which is preliminary data.</text>
</comment>
<dbReference type="OrthoDB" id="9768160at2"/>
<dbReference type="AlphaFoldDB" id="A0A286TU91"/>
<organism evidence="1 2">
    <name type="scientific">Candidatus Scalindua japonica</name>
    <dbReference type="NCBI Taxonomy" id="1284222"/>
    <lineage>
        <taxon>Bacteria</taxon>
        <taxon>Pseudomonadati</taxon>
        <taxon>Planctomycetota</taxon>
        <taxon>Candidatus Brocadiia</taxon>
        <taxon>Candidatus Brocadiales</taxon>
        <taxon>Candidatus Scalinduaceae</taxon>
        <taxon>Candidatus Scalindua</taxon>
    </lineage>
</organism>